<gene>
    <name evidence="1" type="ORF">ACFS5P_18895</name>
</gene>
<dbReference type="RefSeq" id="WP_204731011.1">
    <property type="nucleotide sequence ID" value="NZ_JAFBDK010000034.1"/>
</dbReference>
<reference evidence="2" key="1">
    <citation type="journal article" date="2019" name="Int. J. Syst. Evol. Microbiol.">
        <title>The Global Catalogue of Microorganisms (GCM) 10K type strain sequencing project: providing services to taxonomists for standard genome sequencing and annotation.</title>
        <authorList>
            <consortium name="The Broad Institute Genomics Platform"/>
            <consortium name="The Broad Institute Genome Sequencing Center for Infectious Disease"/>
            <person name="Wu L."/>
            <person name="Ma J."/>
        </authorList>
    </citation>
    <scope>NUCLEOTIDE SEQUENCE [LARGE SCALE GENOMIC DNA]</scope>
    <source>
        <strain evidence="2">KCTC 13528</strain>
    </source>
</reference>
<keyword evidence="2" id="KW-1185">Reference proteome</keyword>
<accession>A0ABW5ZM05</accession>
<evidence type="ECO:0000313" key="1">
    <source>
        <dbReference type="EMBL" id="MFD2913964.1"/>
    </source>
</evidence>
<proteinExistence type="predicted"/>
<dbReference type="EMBL" id="JBHUPG010000053">
    <property type="protein sequence ID" value="MFD2913964.1"/>
    <property type="molecule type" value="Genomic_DNA"/>
</dbReference>
<protein>
    <submittedName>
        <fullName evidence="1">Uncharacterized protein</fullName>
    </submittedName>
</protein>
<sequence>MSVSKKTLARRKYQQQWRDRNRERVRAYSATWRAENPDKVKQYQDRYWAKQGELLEK</sequence>
<organism evidence="1 2">
    <name type="scientific">Jeotgalibacillus terrae</name>
    <dbReference type="NCBI Taxonomy" id="587735"/>
    <lineage>
        <taxon>Bacteria</taxon>
        <taxon>Bacillati</taxon>
        <taxon>Bacillota</taxon>
        <taxon>Bacilli</taxon>
        <taxon>Bacillales</taxon>
        <taxon>Caryophanaceae</taxon>
        <taxon>Jeotgalibacillus</taxon>
    </lineage>
</organism>
<comment type="caution">
    <text evidence="1">The sequence shown here is derived from an EMBL/GenBank/DDBJ whole genome shotgun (WGS) entry which is preliminary data.</text>
</comment>
<name>A0ABW5ZM05_9BACL</name>
<evidence type="ECO:0000313" key="2">
    <source>
        <dbReference type="Proteomes" id="UP001597561"/>
    </source>
</evidence>
<dbReference type="Proteomes" id="UP001597561">
    <property type="component" value="Unassembled WGS sequence"/>
</dbReference>